<feature type="signal peptide" evidence="3">
    <location>
        <begin position="1"/>
        <end position="24"/>
    </location>
</feature>
<dbReference type="PANTHER" id="PTHR12558:SF13">
    <property type="entry name" value="CELL DIVISION CYCLE PROTEIN 27 HOMOLOG"/>
    <property type="match status" value="1"/>
</dbReference>
<sequence length="602" mass="68263">MFRSRFFLPLSFLLLSAVAQPAFSQDNDSKKTKKERKAERKAAKAEQKRAKKGGTVALPPVLDAKQREISESYFLDGVKYAMLDDYPKALESFQKAHAINPKNAAVNFKIAEMYLNIRKEDQALPFAKAALDLETGNPYYYLLLGQLYAGRQQYAEAISVFNKLVAKFPEEEGYYLNLTELYLAQNKPDEALKTLEKAEQKFGPQDELLLKKQQLYLKQNNLVKALEEGQKLINNNPEEPRFVLAQAQVLASNNRPDDAIALLNRLLQSPVPDNPQVHLLLADLYQQKKQPQLAEKELKTAFSNSGLDIDAKIRILLGYIQQLPNKTLEPNALELAALTVKAHPSDAKAYAVSGDIQAIVGQKKEARDNYLKSLRYDKAHFQVWQQVILLDAELNQTDSLLAHTEKATDLFPNQAVVWFYNGTAHLLKKNFSKAAKALEFGKKLAADSPEMLAQFNLQLGDAYHSLKQYDKSNAAYEAVLAVDPNNIHVLNNYSYFLSVRNQNLQKAKEMAEKLIAVAPEESTYLDTYAWVLYKMKDYENARKYLEKALQTSKDATIVEHYGDVLFQLGQKEEAVAQWQKAKKIGDASDLIDKKIRDKKLYE</sequence>
<accession>A0A5N1J856</accession>
<proteinExistence type="predicted"/>
<dbReference type="RefSeq" id="WP_150902917.1">
    <property type="nucleotide sequence ID" value="NZ_VTWT01000002.1"/>
</dbReference>
<organism evidence="4 5">
    <name type="scientific">Adhaeribacter soli</name>
    <dbReference type="NCBI Taxonomy" id="2607655"/>
    <lineage>
        <taxon>Bacteria</taxon>
        <taxon>Pseudomonadati</taxon>
        <taxon>Bacteroidota</taxon>
        <taxon>Cytophagia</taxon>
        <taxon>Cytophagales</taxon>
        <taxon>Hymenobacteraceae</taxon>
        <taxon>Adhaeribacter</taxon>
    </lineage>
</organism>
<feature type="repeat" description="TPR" evidence="1">
    <location>
        <begin position="70"/>
        <end position="103"/>
    </location>
</feature>
<feature type="region of interest" description="Disordered" evidence="2">
    <location>
        <begin position="25"/>
        <end position="51"/>
    </location>
</feature>
<evidence type="ECO:0000313" key="4">
    <source>
        <dbReference type="EMBL" id="KAA9340990.1"/>
    </source>
</evidence>
<reference evidence="4 5" key="1">
    <citation type="submission" date="2019-09" db="EMBL/GenBank/DDBJ databases">
        <title>Genome sequence of Adhaeribacter sp. M2.</title>
        <authorList>
            <person name="Srinivasan S."/>
        </authorList>
    </citation>
    <scope>NUCLEOTIDE SEQUENCE [LARGE SCALE GENOMIC DNA]</scope>
    <source>
        <strain evidence="4 5">M2</strain>
    </source>
</reference>
<evidence type="ECO:0000256" key="2">
    <source>
        <dbReference type="SAM" id="MobiDB-lite"/>
    </source>
</evidence>
<gene>
    <name evidence="4" type="ORF">F0P94_06070</name>
</gene>
<dbReference type="Pfam" id="PF12895">
    <property type="entry name" value="ANAPC3"/>
    <property type="match status" value="1"/>
</dbReference>
<evidence type="ECO:0000313" key="5">
    <source>
        <dbReference type="Proteomes" id="UP000326570"/>
    </source>
</evidence>
<comment type="caution">
    <text evidence="4">The sequence shown here is derived from an EMBL/GenBank/DDBJ whole genome shotgun (WGS) entry which is preliminary data.</text>
</comment>
<evidence type="ECO:0000256" key="3">
    <source>
        <dbReference type="SAM" id="SignalP"/>
    </source>
</evidence>
<protein>
    <submittedName>
        <fullName evidence="4">Tetratricopeptide repeat protein</fullName>
    </submittedName>
</protein>
<evidence type="ECO:0000256" key="1">
    <source>
        <dbReference type="PROSITE-ProRule" id="PRU00339"/>
    </source>
</evidence>
<dbReference type="Proteomes" id="UP000326570">
    <property type="component" value="Unassembled WGS sequence"/>
</dbReference>
<keyword evidence="3" id="KW-0732">Signal</keyword>
<feature type="chain" id="PRO_5024886581" evidence="3">
    <location>
        <begin position="25"/>
        <end position="602"/>
    </location>
</feature>
<dbReference type="Pfam" id="PF13181">
    <property type="entry name" value="TPR_8"/>
    <property type="match status" value="1"/>
</dbReference>
<dbReference type="Pfam" id="PF14559">
    <property type="entry name" value="TPR_19"/>
    <property type="match status" value="3"/>
</dbReference>
<dbReference type="SMART" id="SM00028">
    <property type="entry name" value="TPR"/>
    <property type="match status" value="9"/>
</dbReference>
<dbReference type="InterPro" id="IPR019734">
    <property type="entry name" value="TPR_rpt"/>
</dbReference>
<keyword evidence="1" id="KW-0802">TPR repeat</keyword>
<name>A0A5N1J856_9BACT</name>
<dbReference type="InterPro" id="IPR011990">
    <property type="entry name" value="TPR-like_helical_dom_sf"/>
</dbReference>
<keyword evidence="5" id="KW-1185">Reference proteome</keyword>
<dbReference type="PROSITE" id="PS50005">
    <property type="entry name" value="TPR"/>
    <property type="match status" value="3"/>
</dbReference>
<dbReference type="Gene3D" id="1.25.40.10">
    <property type="entry name" value="Tetratricopeptide repeat domain"/>
    <property type="match status" value="4"/>
</dbReference>
<dbReference type="EMBL" id="VTWT01000002">
    <property type="protein sequence ID" value="KAA9340990.1"/>
    <property type="molecule type" value="Genomic_DNA"/>
</dbReference>
<dbReference type="PANTHER" id="PTHR12558">
    <property type="entry name" value="CELL DIVISION CYCLE 16,23,27"/>
    <property type="match status" value="1"/>
</dbReference>
<feature type="compositionally biased region" description="Basic and acidic residues" evidence="2">
    <location>
        <begin position="36"/>
        <end position="48"/>
    </location>
</feature>
<feature type="repeat" description="TPR" evidence="1">
    <location>
        <begin position="453"/>
        <end position="486"/>
    </location>
</feature>
<dbReference type="SUPFAM" id="SSF48452">
    <property type="entry name" value="TPR-like"/>
    <property type="match status" value="2"/>
</dbReference>
<feature type="repeat" description="TPR" evidence="1">
    <location>
        <begin position="138"/>
        <end position="171"/>
    </location>
</feature>
<dbReference type="AlphaFoldDB" id="A0A5N1J856"/>